<organism evidence="2 3">
    <name type="scientific">Forsythia ovata</name>
    <dbReference type="NCBI Taxonomy" id="205694"/>
    <lineage>
        <taxon>Eukaryota</taxon>
        <taxon>Viridiplantae</taxon>
        <taxon>Streptophyta</taxon>
        <taxon>Embryophyta</taxon>
        <taxon>Tracheophyta</taxon>
        <taxon>Spermatophyta</taxon>
        <taxon>Magnoliopsida</taxon>
        <taxon>eudicotyledons</taxon>
        <taxon>Gunneridae</taxon>
        <taxon>Pentapetalae</taxon>
        <taxon>asterids</taxon>
        <taxon>lamiids</taxon>
        <taxon>Lamiales</taxon>
        <taxon>Oleaceae</taxon>
        <taxon>Forsythieae</taxon>
        <taxon>Forsythia</taxon>
    </lineage>
</organism>
<protein>
    <submittedName>
        <fullName evidence="2">Protein kinase domain-containing protein</fullName>
    </submittedName>
</protein>
<evidence type="ECO:0000313" key="3">
    <source>
        <dbReference type="Proteomes" id="UP001604277"/>
    </source>
</evidence>
<keyword evidence="3" id="KW-1185">Reference proteome</keyword>
<dbReference type="EMBL" id="JBFOLJ010000006">
    <property type="protein sequence ID" value="KAL2528445.1"/>
    <property type="molecule type" value="Genomic_DNA"/>
</dbReference>
<comment type="caution">
    <text evidence="2">The sequence shown here is derived from an EMBL/GenBank/DDBJ whole genome shotgun (WGS) entry which is preliminary data.</text>
</comment>
<reference evidence="3" key="1">
    <citation type="submission" date="2024-07" db="EMBL/GenBank/DDBJ databases">
        <title>Two chromosome-level genome assemblies of Korean endemic species Abeliophyllum distichum and Forsythia ovata (Oleaceae).</title>
        <authorList>
            <person name="Jang H."/>
        </authorList>
    </citation>
    <scope>NUCLEOTIDE SEQUENCE [LARGE SCALE GENOMIC DNA]</scope>
</reference>
<name>A0ABD1UTQ3_9LAMI</name>
<proteinExistence type="predicted"/>
<feature type="region of interest" description="Disordered" evidence="1">
    <location>
        <begin position="22"/>
        <end position="48"/>
    </location>
</feature>
<evidence type="ECO:0000313" key="2">
    <source>
        <dbReference type="EMBL" id="KAL2528445.1"/>
    </source>
</evidence>
<dbReference type="GO" id="GO:0016301">
    <property type="term" value="F:kinase activity"/>
    <property type="evidence" value="ECO:0007669"/>
    <property type="project" value="UniProtKB-KW"/>
</dbReference>
<keyword evidence="2" id="KW-0418">Kinase</keyword>
<dbReference type="AlphaFoldDB" id="A0ABD1UTQ3"/>
<feature type="compositionally biased region" description="Acidic residues" evidence="1">
    <location>
        <begin position="26"/>
        <end position="45"/>
    </location>
</feature>
<dbReference type="Proteomes" id="UP001604277">
    <property type="component" value="Unassembled WGS sequence"/>
</dbReference>
<gene>
    <name evidence="2" type="ORF">Fot_21046</name>
</gene>
<dbReference type="InterPro" id="IPR032675">
    <property type="entry name" value="LRR_dom_sf"/>
</dbReference>
<evidence type="ECO:0000256" key="1">
    <source>
        <dbReference type="SAM" id="MobiDB-lite"/>
    </source>
</evidence>
<keyword evidence="2" id="KW-0808">Transferase</keyword>
<sequence length="158" mass="18028">MDAPDSGKQRIAFEPVQQYLSGIPYEDFESNEDSDVENGDGIESSDGEKILQKELSMRTSNDISDEENYFTSDPQLAERNLALHNVTNGNRYVPQKSALLTSWEFLDPLFNKMRNLPDEIASLSSLISLKVVNNKLVELPLNCRLTRDWRTWISQTID</sequence>
<accession>A0ABD1UTQ3</accession>
<dbReference type="Gene3D" id="3.80.10.10">
    <property type="entry name" value="Ribonuclease Inhibitor"/>
    <property type="match status" value="1"/>
</dbReference>